<sequence>MSKLKFFLFPCIALLGQIVVAQEYVRLDKDRYQLHLSESPKDTINIVEKGQVTKLKQGKYIVQQNQFMGPSNAFIAVNKDGLVDGNFKIEKEGKRALVQVRHGVMQQMEVKADAVMDFQYTITDTSSVQRDFRNGKISQEKIVIYQPNIGKKKVLKTFFDSYYIVENEFDHSKSEYGLDNKLLYKAKLDCVGQVVESKSFNRDGQLLKHTYKKDKVNYTDLYQHNNLVERLYKFNGSSYREYFKNQLLLKKIVEKKRNGRVERYVYNAEGKLLEKSEGSNLKKTDGSNV</sequence>
<reference evidence="1 2" key="1">
    <citation type="submission" date="2018-04" db="EMBL/GenBank/DDBJ databases">
        <title>Sphingobacterium sp. M46 Genome.</title>
        <authorList>
            <person name="Cheng J."/>
            <person name="Li Y."/>
        </authorList>
    </citation>
    <scope>NUCLEOTIDE SEQUENCE [LARGE SCALE GENOMIC DNA]</scope>
    <source>
        <strain evidence="1 2">M46</strain>
    </source>
</reference>
<proteinExistence type="predicted"/>
<accession>A0A363NVG5</accession>
<evidence type="ECO:0000313" key="1">
    <source>
        <dbReference type="EMBL" id="PUV24708.1"/>
    </source>
</evidence>
<evidence type="ECO:0000313" key="2">
    <source>
        <dbReference type="Proteomes" id="UP000250831"/>
    </source>
</evidence>
<keyword evidence="2" id="KW-1185">Reference proteome</keyword>
<dbReference type="RefSeq" id="WP_108633043.1">
    <property type="nucleotide sequence ID" value="NZ_QCXX01000002.1"/>
</dbReference>
<dbReference type="EMBL" id="QCXX01000002">
    <property type="protein sequence ID" value="PUV24708.1"/>
    <property type="molecule type" value="Genomic_DNA"/>
</dbReference>
<name>A0A363NVG5_9SPHI</name>
<dbReference type="Proteomes" id="UP000250831">
    <property type="component" value="Unassembled WGS sequence"/>
</dbReference>
<dbReference type="OrthoDB" id="698640at2"/>
<protein>
    <submittedName>
        <fullName evidence="1">Uncharacterized protein</fullName>
    </submittedName>
</protein>
<organism evidence="1 2">
    <name type="scientific">Sphingobacterium athyrii</name>
    <dbReference type="NCBI Taxonomy" id="2152717"/>
    <lineage>
        <taxon>Bacteria</taxon>
        <taxon>Pseudomonadati</taxon>
        <taxon>Bacteroidota</taxon>
        <taxon>Sphingobacteriia</taxon>
        <taxon>Sphingobacteriales</taxon>
        <taxon>Sphingobacteriaceae</taxon>
        <taxon>Sphingobacterium</taxon>
    </lineage>
</organism>
<comment type="caution">
    <text evidence="1">The sequence shown here is derived from an EMBL/GenBank/DDBJ whole genome shotgun (WGS) entry which is preliminary data.</text>
</comment>
<dbReference type="AlphaFoldDB" id="A0A363NVG5"/>
<gene>
    <name evidence="1" type="ORF">DCO56_06940</name>
</gene>